<dbReference type="AlphaFoldDB" id="A0A1G7HW73"/>
<evidence type="ECO:0000313" key="1">
    <source>
        <dbReference type="EMBL" id="MDX5993644.1"/>
    </source>
</evidence>
<keyword evidence="4" id="KW-1185">Reference proteome</keyword>
<dbReference type="OrthoDB" id="5508973at2"/>
<dbReference type="Proteomes" id="UP001278050">
    <property type="component" value="Unassembled WGS sequence"/>
</dbReference>
<dbReference type="PANTHER" id="PTHR37816:SF2">
    <property type="entry name" value="DNA TOPOLOGY MODULATION PROTEIN FLAR-RELATED PROTEIN"/>
    <property type="match status" value="1"/>
</dbReference>
<dbReference type="NCBIfam" id="NF004861">
    <property type="entry name" value="PRK06217.1"/>
    <property type="match status" value="1"/>
</dbReference>
<keyword evidence="2" id="KW-0418">Kinase</keyword>
<evidence type="ECO:0000313" key="3">
    <source>
        <dbReference type="Proteomes" id="UP000182413"/>
    </source>
</evidence>
<dbReference type="GO" id="GO:0016301">
    <property type="term" value="F:kinase activity"/>
    <property type="evidence" value="ECO:0007669"/>
    <property type="project" value="UniProtKB-KW"/>
</dbReference>
<dbReference type="RefSeq" id="WP_074679985.1">
    <property type="nucleotide sequence ID" value="NZ_CBCSET010000011.1"/>
</dbReference>
<reference evidence="1 4" key="2">
    <citation type="submission" date="2023-11" db="EMBL/GenBank/DDBJ databases">
        <title>MicrobeMod: A computational toolkit for identifying prokaryotic methylation and restriction-modification with nanopore sequencing.</title>
        <authorList>
            <person name="Crits-Christoph A."/>
            <person name="Kang S.C."/>
            <person name="Lee H."/>
            <person name="Ostrov N."/>
        </authorList>
    </citation>
    <scope>NUCLEOTIDE SEQUENCE [LARGE SCALE GENOMIC DNA]</scope>
    <source>
        <strain evidence="1 4">ATCC BAA-571</strain>
    </source>
</reference>
<dbReference type="SUPFAM" id="SSF52540">
    <property type="entry name" value="P-loop containing nucleoside triphosphate hydrolases"/>
    <property type="match status" value="1"/>
</dbReference>
<dbReference type="Gene3D" id="3.40.50.300">
    <property type="entry name" value="P-loop containing nucleotide triphosphate hydrolases"/>
    <property type="match status" value="1"/>
</dbReference>
<dbReference type="Pfam" id="PF13238">
    <property type="entry name" value="AAA_18"/>
    <property type="match status" value="1"/>
</dbReference>
<sequence length="182" mass="21243">MEVRLHIFGASGSGTTTLARTLAERYGWLHLDTDDFYWLPSEPPYQHKRAPEDRVRLIRERAAQAPNWVLSGSLCSWGEALIPSFSHALFLRLDDQERMHRLRQRESQRYGERIQPGGDMYAQSLAFLEWAAGYEQGDLHTRSLRMHETWMARHLGCPVLRLDTTRHTPEQLAERVMSWLMP</sequence>
<name>A0A1G7HW73_9GAMM</name>
<dbReference type="PANTHER" id="PTHR37816">
    <property type="entry name" value="YALI0E33011P"/>
    <property type="match status" value="1"/>
</dbReference>
<proteinExistence type="predicted"/>
<evidence type="ECO:0000313" key="2">
    <source>
        <dbReference type="EMBL" id="SDF04339.1"/>
    </source>
</evidence>
<dbReference type="EMBL" id="FNAE01000005">
    <property type="protein sequence ID" value="SDF04339.1"/>
    <property type="molecule type" value="Genomic_DNA"/>
</dbReference>
<dbReference type="InterPro" id="IPR027417">
    <property type="entry name" value="P-loop_NTPase"/>
</dbReference>
<accession>A0A1G7HW73</accession>
<reference evidence="2 3" key="1">
    <citation type="submission" date="2016-10" db="EMBL/GenBank/DDBJ databases">
        <authorList>
            <person name="de Groot N.N."/>
        </authorList>
    </citation>
    <scope>NUCLEOTIDE SEQUENCE [LARGE SCALE GENOMIC DNA]</scope>
    <source>
        <strain evidence="2 3">JCM 10630</strain>
    </source>
</reference>
<organism evidence="2 3">
    <name type="scientific">Ectopseudomonas alcaliphila</name>
    <dbReference type="NCBI Taxonomy" id="101564"/>
    <lineage>
        <taxon>Bacteria</taxon>
        <taxon>Pseudomonadati</taxon>
        <taxon>Pseudomonadota</taxon>
        <taxon>Gammaproteobacteria</taxon>
        <taxon>Pseudomonadales</taxon>
        <taxon>Pseudomonadaceae</taxon>
        <taxon>Ectopseudomonas</taxon>
    </lineage>
</organism>
<dbReference type="InterPro" id="IPR052922">
    <property type="entry name" value="Cytidylate_Kinase-2"/>
</dbReference>
<gene>
    <name evidence="2" type="ORF">SAMN05216575_105193</name>
    <name evidence="1" type="ORF">SIM71_16370</name>
</gene>
<protein>
    <submittedName>
        <fullName evidence="1">AAA family ATPase</fullName>
    </submittedName>
    <submittedName>
        <fullName evidence="2">Adenylate kinase</fullName>
    </submittedName>
</protein>
<dbReference type="EMBL" id="JAWXXP010000001">
    <property type="protein sequence ID" value="MDX5993644.1"/>
    <property type="molecule type" value="Genomic_DNA"/>
</dbReference>
<keyword evidence="2" id="KW-0808">Transferase</keyword>
<dbReference type="Proteomes" id="UP000182413">
    <property type="component" value="Unassembled WGS sequence"/>
</dbReference>
<evidence type="ECO:0000313" key="4">
    <source>
        <dbReference type="Proteomes" id="UP001278050"/>
    </source>
</evidence>